<dbReference type="EMBL" id="JAHXZI010000018">
    <property type="protein sequence ID" value="MBW6438016.1"/>
    <property type="molecule type" value="Genomic_DNA"/>
</dbReference>
<dbReference type="Proteomes" id="UP001519863">
    <property type="component" value="Unassembled WGS sequence"/>
</dbReference>
<reference evidence="2 3" key="1">
    <citation type="journal article" date="2013" name="Antonie Van Leeuwenhoek">
        <title>Actinoplanes hulinensis sp. nov., a novel actinomycete isolated from soybean root (Glycine max (L.) Merr).</title>
        <authorList>
            <person name="Shen Y."/>
            <person name="Liu C."/>
            <person name="Wang X."/>
            <person name="Zhao J."/>
            <person name="Jia F."/>
            <person name="Zhang Y."/>
            <person name="Wang L."/>
            <person name="Yang D."/>
            <person name="Xiang W."/>
        </authorList>
    </citation>
    <scope>NUCLEOTIDE SEQUENCE [LARGE SCALE GENOMIC DNA]</scope>
    <source>
        <strain evidence="2 3">NEAU-M9</strain>
    </source>
</reference>
<dbReference type="Gene3D" id="3.30.460.10">
    <property type="entry name" value="Beta Polymerase, domain 2"/>
    <property type="match status" value="1"/>
</dbReference>
<evidence type="ECO:0000313" key="2">
    <source>
        <dbReference type="EMBL" id="MBW6438016.1"/>
    </source>
</evidence>
<accession>A0ABS7BAB2</accession>
<dbReference type="Pfam" id="PF01909">
    <property type="entry name" value="NTP_transf_2"/>
    <property type="match status" value="1"/>
</dbReference>
<dbReference type="SUPFAM" id="SSF81301">
    <property type="entry name" value="Nucleotidyltransferase"/>
    <property type="match status" value="1"/>
</dbReference>
<gene>
    <name evidence="2" type="ORF">KZ829_30220</name>
</gene>
<organism evidence="2 3">
    <name type="scientific">Actinoplanes hulinensis</name>
    <dbReference type="NCBI Taxonomy" id="1144547"/>
    <lineage>
        <taxon>Bacteria</taxon>
        <taxon>Bacillati</taxon>
        <taxon>Actinomycetota</taxon>
        <taxon>Actinomycetes</taxon>
        <taxon>Micromonosporales</taxon>
        <taxon>Micromonosporaceae</taxon>
        <taxon>Actinoplanes</taxon>
    </lineage>
</organism>
<dbReference type="InterPro" id="IPR043519">
    <property type="entry name" value="NT_sf"/>
</dbReference>
<keyword evidence="3" id="KW-1185">Reference proteome</keyword>
<sequence>MSGDRPVDVAARLVRERFPGVLAAFLGGSAPTGRRTPWSDLDIVVVLDGPPAPFRETLRFEGWVVELFVQTGTSIEYYWGVDAERRRTPLLRMVADGVILAGGDGAATAFQKRAAALLAAGPAAPDAETVDYQRYLLTDLVDDLRGCTEPVELAYLAATLMLAASDFLLLAGNRWSARGKWLPRRVGEMDPDLPGRLVAGQRAVVVDGDREPLIAAVLAALDSAGGPLQEGFVLSGKDPARNSE</sequence>
<comment type="caution">
    <text evidence="2">The sequence shown here is derived from an EMBL/GenBank/DDBJ whole genome shotgun (WGS) entry which is preliminary data.</text>
</comment>
<protein>
    <submittedName>
        <fullName evidence="2">Nucleotidyltransferase domain-containing protein</fullName>
    </submittedName>
</protein>
<evidence type="ECO:0000313" key="3">
    <source>
        <dbReference type="Proteomes" id="UP001519863"/>
    </source>
</evidence>
<dbReference type="RefSeq" id="WP_220147297.1">
    <property type="nucleotide sequence ID" value="NZ_JAHXZI010000018.1"/>
</dbReference>
<evidence type="ECO:0000259" key="1">
    <source>
        <dbReference type="Pfam" id="PF01909"/>
    </source>
</evidence>
<dbReference type="InterPro" id="IPR002934">
    <property type="entry name" value="Polymerase_NTP_transf_dom"/>
</dbReference>
<name>A0ABS7BAB2_9ACTN</name>
<feature type="domain" description="Polymerase nucleotidyl transferase" evidence="1">
    <location>
        <begin position="12"/>
        <end position="66"/>
    </location>
</feature>
<proteinExistence type="predicted"/>
<dbReference type="CDD" id="cd05403">
    <property type="entry name" value="NT_KNTase_like"/>
    <property type="match status" value="1"/>
</dbReference>